<evidence type="ECO:0000256" key="1">
    <source>
        <dbReference type="SAM" id="Phobius"/>
    </source>
</evidence>
<dbReference type="Pfam" id="PF16344">
    <property type="entry name" value="FecR_C"/>
    <property type="match status" value="1"/>
</dbReference>
<keyword evidence="1" id="KW-0472">Membrane</keyword>
<keyword evidence="1" id="KW-1133">Transmembrane helix</keyword>
<feature type="domain" description="FecR protein" evidence="2">
    <location>
        <begin position="115"/>
        <end position="210"/>
    </location>
</feature>
<sequence length="327" mass="37154">MDELENKYHQLHLSSSELDELKERVNTTSDEKLVNDMHECWEQGVTVQQADTDSAKAVWQRVSKRILPQETGMSQKKTRIGHWLQIAAAVIIPVLLISLGYQYHHQQQLAQDVMTVTTEEGEQVSLSLPDGTRIKLNEFSRVTYHPHVFSATNRHIDFIGEAYFDVRKDSLHPFNINADGMDITVKGTKFNLKNYPQQATADLSLIEGSVILRAQKTGQEITLRPGQRSILDKVSGHLAVEEMREQLDNVTAWKSHQLVFRNVSLRDVLKTIQKTYDVDISIQTNLNLSDLFTGTISSSDLNESLEVLEQIYHCKAIVSGKRVTICR</sequence>
<dbReference type="STRING" id="999422.HMPREF9944_02519"/>
<dbReference type="Gene3D" id="2.60.120.1440">
    <property type="match status" value="1"/>
</dbReference>
<evidence type="ECO:0000313" key="5">
    <source>
        <dbReference type="Proteomes" id="UP000003167"/>
    </source>
</evidence>
<feature type="transmembrane region" description="Helical" evidence="1">
    <location>
        <begin position="83"/>
        <end position="103"/>
    </location>
</feature>
<name>H1HQS5_9BACT</name>
<comment type="caution">
    <text evidence="4">The sequence shown here is derived from an EMBL/GenBank/DDBJ whole genome shotgun (WGS) entry which is preliminary data.</text>
</comment>
<feature type="domain" description="Protein FecR C-terminal" evidence="3">
    <location>
        <begin position="258"/>
        <end position="325"/>
    </location>
</feature>
<dbReference type="InterPro" id="IPR012373">
    <property type="entry name" value="Ferrdict_sens_TM"/>
</dbReference>
<protein>
    <recommendedName>
        <fullName evidence="6">FecR protein domain-containing protein</fullName>
    </recommendedName>
</protein>
<dbReference type="RefSeq" id="WP_008566660.1">
    <property type="nucleotide sequence ID" value="NZ_JH594515.1"/>
</dbReference>
<dbReference type="PATRIC" id="fig|999422.3.peg.2638"/>
<dbReference type="InterPro" id="IPR006860">
    <property type="entry name" value="FecR"/>
</dbReference>
<proteinExistence type="predicted"/>
<accession>H1HQS5</accession>
<dbReference type="EMBL" id="AGEK01000049">
    <property type="protein sequence ID" value="EHO65948.1"/>
    <property type="molecule type" value="Genomic_DNA"/>
</dbReference>
<evidence type="ECO:0000259" key="3">
    <source>
        <dbReference type="Pfam" id="PF16344"/>
    </source>
</evidence>
<dbReference type="HOGENOM" id="CLU_050192_2_2_10"/>
<evidence type="ECO:0000259" key="2">
    <source>
        <dbReference type="Pfam" id="PF04773"/>
    </source>
</evidence>
<reference evidence="4 5" key="1">
    <citation type="submission" date="2011-12" db="EMBL/GenBank/DDBJ databases">
        <title>The Genome Sequence of Prevotella maculosa OT 289.</title>
        <authorList>
            <consortium name="The Broad Institute Genome Sequencing Platform"/>
            <person name="Earl A."/>
            <person name="Ward D."/>
            <person name="Feldgarden M."/>
            <person name="Gevers D."/>
            <person name="Izard J."/>
            <person name="Blanton J.M."/>
            <person name="Mathney J."/>
            <person name="Tanner A.C."/>
            <person name="Dewhirst F.E."/>
            <person name="Young S.K."/>
            <person name="Zeng Q."/>
            <person name="Gargeya S."/>
            <person name="Fitzgerald M."/>
            <person name="Haas B."/>
            <person name="Abouelleil A."/>
            <person name="Alvarado L."/>
            <person name="Arachchi H.M."/>
            <person name="Berlin A."/>
            <person name="Chapman S.B."/>
            <person name="Gearin G."/>
            <person name="Goldberg J."/>
            <person name="Griggs A."/>
            <person name="Gujja S."/>
            <person name="Hansen M."/>
            <person name="Heiman D."/>
            <person name="Howarth C."/>
            <person name="Larimer J."/>
            <person name="Lui A."/>
            <person name="MacDonald P.J.P."/>
            <person name="McCowen C."/>
            <person name="Montmayeur A."/>
            <person name="Murphy C."/>
            <person name="Neiman D."/>
            <person name="Pearson M."/>
            <person name="Priest M."/>
            <person name="Roberts A."/>
            <person name="Saif S."/>
            <person name="Shea T."/>
            <person name="Sisk P."/>
            <person name="Stolte C."/>
            <person name="Sykes S."/>
            <person name="Wortman J."/>
            <person name="Nusbaum C."/>
            <person name="Birren B."/>
        </authorList>
    </citation>
    <scope>NUCLEOTIDE SEQUENCE [LARGE SCALE GENOMIC DNA]</scope>
    <source>
        <strain evidence="4 5">OT 289</strain>
    </source>
</reference>
<dbReference type="PANTHER" id="PTHR30273">
    <property type="entry name" value="PERIPLASMIC SIGNAL SENSOR AND SIGMA FACTOR ACTIVATOR FECR-RELATED"/>
    <property type="match status" value="1"/>
</dbReference>
<evidence type="ECO:0000313" key="4">
    <source>
        <dbReference type="EMBL" id="EHO65948.1"/>
    </source>
</evidence>
<dbReference type="Gene3D" id="3.55.50.30">
    <property type="match status" value="1"/>
</dbReference>
<dbReference type="GO" id="GO:0016989">
    <property type="term" value="F:sigma factor antagonist activity"/>
    <property type="evidence" value="ECO:0007669"/>
    <property type="project" value="TreeGrafter"/>
</dbReference>
<dbReference type="PANTHER" id="PTHR30273:SF2">
    <property type="entry name" value="PROTEIN FECR"/>
    <property type="match status" value="1"/>
</dbReference>
<dbReference type="Proteomes" id="UP000003167">
    <property type="component" value="Unassembled WGS sequence"/>
</dbReference>
<dbReference type="Pfam" id="PF04773">
    <property type="entry name" value="FecR"/>
    <property type="match status" value="1"/>
</dbReference>
<keyword evidence="5" id="KW-1185">Reference proteome</keyword>
<dbReference type="OrthoDB" id="1115929at2"/>
<dbReference type="InterPro" id="IPR032508">
    <property type="entry name" value="FecR_C"/>
</dbReference>
<dbReference type="AlphaFoldDB" id="H1HQS5"/>
<gene>
    <name evidence="4" type="ORF">HMPREF9944_02519</name>
</gene>
<dbReference type="PIRSF" id="PIRSF018266">
    <property type="entry name" value="FecR"/>
    <property type="match status" value="1"/>
</dbReference>
<evidence type="ECO:0008006" key="6">
    <source>
        <dbReference type="Google" id="ProtNLM"/>
    </source>
</evidence>
<keyword evidence="1" id="KW-0812">Transmembrane</keyword>
<organism evidence="4 5">
    <name type="scientific">Segatella maculosa OT 289</name>
    <dbReference type="NCBI Taxonomy" id="999422"/>
    <lineage>
        <taxon>Bacteria</taxon>
        <taxon>Pseudomonadati</taxon>
        <taxon>Bacteroidota</taxon>
        <taxon>Bacteroidia</taxon>
        <taxon>Bacteroidales</taxon>
        <taxon>Prevotellaceae</taxon>
        <taxon>Segatella</taxon>
    </lineage>
</organism>